<evidence type="ECO:0000313" key="12">
    <source>
        <dbReference type="Proteomes" id="UP000192578"/>
    </source>
</evidence>
<dbReference type="Proteomes" id="UP000192578">
    <property type="component" value="Unassembled WGS sequence"/>
</dbReference>
<dbReference type="OrthoDB" id="9370401at2759"/>
<dbReference type="EMBL" id="MTYJ01000243">
    <property type="protein sequence ID" value="OWA51907.1"/>
    <property type="molecule type" value="Genomic_DNA"/>
</dbReference>
<feature type="domain" description="G-protein coupled receptors family 1 profile" evidence="10">
    <location>
        <begin position="43"/>
        <end position="316"/>
    </location>
</feature>
<dbReference type="GO" id="GO:0004930">
    <property type="term" value="F:G protein-coupled receptor activity"/>
    <property type="evidence" value="ECO:0007669"/>
    <property type="project" value="UniProtKB-KW"/>
</dbReference>
<evidence type="ECO:0000256" key="1">
    <source>
        <dbReference type="ARBA" id="ARBA00004141"/>
    </source>
</evidence>
<feature type="transmembrane region" description="Helical" evidence="9">
    <location>
        <begin position="299"/>
        <end position="320"/>
    </location>
</feature>
<keyword evidence="8" id="KW-0844">Vision</keyword>
<evidence type="ECO:0000256" key="3">
    <source>
        <dbReference type="ARBA" id="ARBA00022989"/>
    </source>
</evidence>
<dbReference type="Pfam" id="PF00001">
    <property type="entry name" value="7tm_1"/>
    <property type="match status" value="1"/>
</dbReference>
<evidence type="ECO:0000256" key="2">
    <source>
        <dbReference type="ARBA" id="ARBA00022692"/>
    </source>
</evidence>
<name>A0A9X6RLI7_HYPEX</name>
<keyword evidence="5 9" id="KW-0472">Membrane</keyword>
<keyword evidence="4" id="KW-0297">G-protein coupled receptor</keyword>
<dbReference type="InterPro" id="IPR050125">
    <property type="entry name" value="GPCR_opsins"/>
</dbReference>
<dbReference type="InterPro" id="IPR000276">
    <property type="entry name" value="GPCR_Rhodpsn"/>
</dbReference>
<dbReference type="PROSITE" id="PS50262">
    <property type="entry name" value="G_PROTEIN_RECEP_F1_2"/>
    <property type="match status" value="1"/>
</dbReference>
<evidence type="ECO:0000256" key="9">
    <source>
        <dbReference type="SAM" id="Phobius"/>
    </source>
</evidence>
<feature type="transmembrane region" description="Helical" evidence="9">
    <location>
        <begin position="260"/>
        <end position="279"/>
    </location>
</feature>
<gene>
    <name evidence="11" type="ORF">BV898_16368</name>
</gene>
<proteinExistence type="predicted"/>
<accession>A0A9X6RLI7</accession>
<feature type="transmembrane region" description="Helical" evidence="9">
    <location>
        <begin position="104"/>
        <end position="125"/>
    </location>
</feature>
<keyword evidence="8" id="KW-0716">Sensory transduction</keyword>
<protein>
    <recommendedName>
        <fullName evidence="10">G-protein coupled receptors family 1 profile domain-containing protein</fullName>
    </recommendedName>
</protein>
<keyword evidence="7" id="KW-0807">Transducer</keyword>
<evidence type="ECO:0000256" key="8">
    <source>
        <dbReference type="ARBA" id="ARBA00023305"/>
    </source>
</evidence>
<feature type="transmembrane region" description="Helical" evidence="9">
    <location>
        <begin position="27"/>
        <end position="49"/>
    </location>
</feature>
<keyword evidence="2 9" id="KW-0812">Transmembrane</keyword>
<dbReference type="AlphaFoldDB" id="A0A9X6RLI7"/>
<dbReference type="GO" id="GO:0016020">
    <property type="term" value="C:membrane"/>
    <property type="evidence" value="ECO:0007669"/>
    <property type="project" value="UniProtKB-SubCell"/>
</dbReference>
<evidence type="ECO:0000256" key="5">
    <source>
        <dbReference type="ARBA" id="ARBA00023136"/>
    </source>
</evidence>
<keyword evidence="6" id="KW-0675">Receptor</keyword>
<feature type="transmembrane region" description="Helical" evidence="9">
    <location>
        <begin position="145"/>
        <end position="166"/>
    </location>
</feature>
<evidence type="ECO:0000313" key="11">
    <source>
        <dbReference type="EMBL" id="OWA51907.1"/>
    </source>
</evidence>
<feature type="transmembrane region" description="Helical" evidence="9">
    <location>
        <begin position="194"/>
        <end position="217"/>
    </location>
</feature>
<keyword evidence="3 9" id="KW-1133">Transmembrane helix</keyword>
<evidence type="ECO:0000259" key="10">
    <source>
        <dbReference type="PROSITE" id="PS50262"/>
    </source>
</evidence>
<comment type="caution">
    <text evidence="11">The sequence shown here is derived from an EMBL/GenBank/DDBJ whole genome shotgun (WGS) entry which is preliminary data.</text>
</comment>
<evidence type="ECO:0000256" key="6">
    <source>
        <dbReference type="ARBA" id="ARBA00023170"/>
    </source>
</evidence>
<dbReference type="GO" id="GO:0007601">
    <property type="term" value="P:visual perception"/>
    <property type="evidence" value="ECO:0007669"/>
    <property type="project" value="UniProtKB-KW"/>
</dbReference>
<dbReference type="PANTHER" id="PTHR24240">
    <property type="entry name" value="OPSIN"/>
    <property type="match status" value="1"/>
</dbReference>
<feature type="transmembrane region" description="Helical" evidence="9">
    <location>
        <begin position="61"/>
        <end position="82"/>
    </location>
</feature>
<organism evidence="11 12">
    <name type="scientific">Hypsibius exemplaris</name>
    <name type="common">Freshwater tardigrade</name>
    <dbReference type="NCBI Taxonomy" id="2072580"/>
    <lineage>
        <taxon>Eukaryota</taxon>
        <taxon>Metazoa</taxon>
        <taxon>Ecdysozoa</taxon>
        <taxon>Tardigrada</taxon>
        <taxon>Eutardigrada</taxon>
        <taxon>Parachela</taxon>
        <taxon>Hypsibioidea</taxon>
        <taxon>Hypsibiidae</taxon>
        <taxon>Hypsibius</taxon>
    </lineage>
</organism>
<evidence type="ECO:0000256" key="4">
    <source>
        <dbReference type="ARBA" id="ARBA00023040"/>
    </source>
</evidence>
<sequence>MACLLHQNESQLSHGITVLLQSAYQRIFIPVFMLFIVVFGVTLNGAGVVDFFKSRLPKTPLNINIVHLFSLNVVLGLTQQVMNTIGFFHPNRGGWVLGNRVCDLYMFCNTIFNALIVNTHGVLALNRTWAIMHPFSYRRLNTKTLSLQVIAGLWIYVLLVTLPLWLMDVIAYRKPVETSGCILNSAAQPVYNTVVVLLISTLPVVVVWVAFVAVIVYKIRRRTILRIRPVHSGGSGTGNGDPAGSTIGVRRRLAKERQSWNFLIMTLLTVAVTVCYGPRTILNALRSFTSISWSSDVQMTTGVLISCQVVVDPVLLMLTLKRLHRI</sequence>
<evidence type="ECO:0000256" key="7">
    <source>
        <dbReference type="ARBA" id="ARBA00023224"/>
    </source>
</evidence>
<dbReference type="Gene3D" id="1.20.1070.10">
    <property type="entry name" value="Rhodopsin 7-helix transmembrane proteins"/>
    <property type="match status" value="1"/>
</dbReference>
<reference evidence="12" key="1">
    <citation type="submission" date="2017-01" db="EMBL/GenBank/DDBJ databases">
        <title>Comparative genomics of anhydrobiosis in the tardigrade Hypsibius dujardini.</title>
        <authorList>
            <person name="Yoshida Y."/>
            <person name="Koutsovoulos G."/>
            <person name="Laetsch D."/>
            <person name="Stevens L."/>
            <person name="Kumar S."/>
            <person name="Horikawa D."/>
            <person name="Ishino K."/>
            <person name="Komine S."/>
            <person name="Tomita M."/>
            <person name="Blaxter M."/>
            <person name="Arakawa K."/>
        </authorList>
    </citation>
    <scope>NUCLEOTIDE SEQUENCE [LARGE SCALE GENOMIC DNA]</scope>
    <source>
        <strain evidence="12">Z151</strain>
    </source>
</reference>
<comment type="subcellular location">
    <subcellularLocation>
        <location evidence="1">Membrane</location>
        <topology evidence="1">Multi-pass membrane protein</topology>
    </subcellularLocation>
</comment>
<dbReference type="InterPro" id="IPR017452">
    <property type="entry name" value="GPCR_Rhodpsn_7TM"/>
</dbReference>
<keyword evidence="12" id="KW-1185">Reference proteome</keyword>
<dbReference type="SUPFAM" id="SSF81321">
    <property type="entry name" value="Family A G protein-coupled receptor-like"/>
    <property type="match status" value="1"/>
</dbReference>